<dbReference type="PANTHER" id="PTHR33602:SF1">
    <property type="entry name" value="REGULATORY PROTEIN RECX FAMILY PROTEIN"/>
    <property type="match status" value="1"/>
</dbReference>
<reference evidence="9" key="1">
    <citation type="journal article" date="2021" name="PeerJ">
        <title>Extensive microbial diversity within the chicken gut microbiome revealed by metagenomics and culture.</title>
        <authorList>
            <person name="Gilroy R."/>
            <person name="Ravi A."/>
            <person name="Getino M."/>
            <person name="Pursley I."/>
            <person name="Horton D.L."/>
            <person name="Alikhan N.F."/>
            <person name="Baker D."/>
            <person name="Gharbi K."/>
            <person name="Hall N."/>
            <person name="Watson M."/>
            <person name="Adriaenssens E.M."/>
            <person name="Foster-Nyarko E."/>
            <person name="Jarju S."/>
            <person name="Secka A."/>
            <person name="Antonio M."/>
            <person name="Oren A."/>
            <person name="Chaudhuri R.R."/>
            <person name="La Ragione R."/>
            <person name="Hildebrand F."/>
            <person name="Pallen M.J."/>
        </authorList>
    </citation>
    <scope>NUCLEOTIDE SEQUENCE</scope>
    <source>
        <strain evidence="9">CHK192-8294</strain>
    </source>
</reference>
<organism evidence="9 10">
    <name type="scientific">Candidatus Flavonifractor intestinigallinarum</name>
    <dbReference type="NCBI Taxonomy" id="2838586"/>
    <lineage>
        <taxon>Bacteria</taxon>
        <taxon>Bacillati</taxon>
        <taxon>Bacillota</taxon>
        <taxon>Clostridia</taxon>
        <taxon>Eubacteriales</taxon>
        <taxon>Oscillospiraceae</taxon>
        <taxon>Flavonifractor</taxon>
    </lineage>
</organism>
<evidence type="ECO:0000259" key="7">
    <source>
        <dbReference type="Pfam" id="PF02631"/>
    </source>
</evidence>
<evidence type="ECO:0000256" key="5">
    <source>
        <dbReference type="HAMAP-Rule" id="MF_01114"/>
    </source>
</evidence>
<evidence type="ECO:0000256" key="6">
    <source>
        <dbReference type="SAM" id="MobiDB-lite"/>
    </source>
</evidence>
<feature type="region of interest" description="Disordered" evidence="6">
    <location>
        <begin position="80"/>
        <end position="101"/>
    </location>
</feature>
<proteinExistence type="inferred from homology"/>
<dbReference type="EMBL" id="DWXO01000004">
    <property type="protein sequence ID" value="HJB79411.1"/>
    <property type="molecule type" value="Genomic_DNA"/>
</dbReference>
<comment type="similarity">
    <text evidence="2 5">Belongs to the RecX family.</text>
</comment>
<dbReference type="HAMAP" id="MF_01114">
    <property type="entry name" value="RecX"/>
    <property type="match status" value="1"/>
</dbReference>
<dbReference type="AlphaFoldDB" id="A0A9D2MKL2"/>
<evidence type="ECO:0000256" key="1">
    <source>
        <dbReference type="ARBA" id="ARBA00004496"/>
    </source>
</evidence>
<dbReference type="InterPro" id="IPR053925">
    <property type="entry name" value="RecX_HTH_3rd"/>
</dbReference>
<dbReference type="Gene3D" id="1.10.10.10">
    <property type="entry name" value="Winged helix-like DNA-binding domain superfamily/Winged helix DNA-binding domain"/>
    <property type="match status" value="3"/>
</dbReference>
<comment type="function">
    <text evidence="5">Modulates RecA activity.</text>
</comment>
<dbReference type="InterPro" id="IPR003783">
    <property type="entry name" value="Regulatory_RecX"/>
</dbReference>
<feature type="domain" description="RecX third three-helical" evidence="8">
    <location>
        <begin position="163"/>
        <end position="203"/>
    </location>
</feature>
<gene>
    <name evidence="5" type="primary">recX</name>
    <name evidence="9" type="ORF">H9712_00310</name>
</gene>
<dbReference type="InterPro" id="IPR053924">
    <property type="entry name" value="RecX_HTH_2nd"/>
</dbReference>
<evidence type="ECO:0000256" key="3">
    <source>
        <dbReference type="ARBA" id="ARBA00018111"/>
    </source>
</evidence>
<reference evidence="9" key="2">
    <citation type="submission" date="2021-04" db="EMBL/GenBank/DDBJ databases">
        <authorList>
            <person name="Gilroy R."/>
        </authorList>
    </citation>
    <scope>NUCLEOTIDE SEQUENCE</scope>
    <source>
        <strain evidence="9">CHK192-8294</strain>
    </source>
</reference>
<sequence>MRINKLAPSARIQGRWLCHLEDGTILRVTENEIAAFGLCSGLELSPERLEQVERAAKAAAVRDKALDLLSARPLSRKELVDKLTARPRNQDKEPLADRESAEAAADRLEELGYLNDEAYARMVAEHYAAKGWGPARIRDELYRRGVPRSYWDGALEAMEAPDDAIDAFLQKKLRGADLTDPKSYQRAANALARRGFRWEDIKEGLRRYGGAMEEEF</sequence>
<dbReference type="Pfam" id="PF21981">
    <property type="entry name" value="RecX_HTH3"/>
    <property type="match status" value="1"/>
</dbReference>
<evidence type="ECO:0000256" key="4">
    <source>
        <dbReference type="ARBA" id="ARBA00022490"/>
    </source>
</evidence>
<dbReference type="GO" id="GO:0006282">
    <property type="term" value="P:regulation of DNA repair"/>
    <property type="evidence" value="ECO:0007669"/>
    <property type="project" value="UniProtKB-UniRule"/>
</dbReference>
<comment type="caution">
    <text evidence="9">The sequence shown here is derived from an EMBL/GenBank/DDBJ whole genome shotgun (WGS) entry which is preliminary data.</text>
</comment>
<dbReference type="InterPro" id="IPR036388">
    <property type="entry name" value="WH-like_DNA-bd_sf"/>
</dbReference>
<evidence type="ECO:0000256" key="2">
    <source>
        <dbReference type="ARBA" id="ARBA00009695"/>
    </source>
</evidence>
<dbReference type="Pfam" id="PF02631">
    <property type="entry name" value="RecX_HTH2"/>
    <property type="match status" value="1"/>
</dbReference>
<evidence type="ECO:0000313" key="9">
    <source>
        <dbReference type="EMBL" id="HJB79411.1"/>
    </source>
</evidence>
<comment type="subcellular location">
    <subcellularLocation>
        <location evidence="1 5">Cytoplasm</location>
    </subcellularLocation>
</comment>
<accession>A0A9D2MKL2</accession>
<dbReference type="Proteomes" id="UP000823921">
    <property type="component" value="Unassembled WGS sequence"/>
</dbReference>
<evidence type="ECO:0000259" key="8">
    <source>
        <dbReference type="Pfam" id="PF21981"/>
    </source>
</evidence>
<dbReference type="PANTHER" id="PTHR33602">
    <property type="entry name" value="REGULATORY PROTEIN RECX FAMILY PROTEIN"/>
    <property type="match status" value="1"/>
</dbReference>
<feature type="domain" description="RecX second three-helical" evidence="7">
    <location>
        <begin position="115"/>
        <end position="155"/>
    </location>
</feature>
<name>A0A9D2MKL2_9FIRM</name>
<keyword evidence="4 5" id="KW-0963">Cytoplasm</keyword>
<protein>
    <recommendedName>
        <fullName evidence="3 5">Regulatory protein RecX</fullName>
    </recommendedName>
</protein>
<dbReference type="GO" id="GO:0005737">
    <property type="term" value="C:cytoplasm"/>
    <property type="evidence" value="ECO:0007669"/>
    <property type="project" value="UniProtKB-SubCell"/>
</dbReference>
<evidence type="ECO:0000313" key="10">
    <source>
        <dbReference type="Proteomes" id="UP000823921"/>
    </source>
</evidence>